<dbReference type="OrthoDB" id="5946976at2759"/>
<evidence type="ECO:0000313" key="4">
    <source>
        <dbReference type="Proteomes" id="UP000298663"/>
    </source>
</evidence>
<organism evidence="3 4">
    <name type="scientific">Steinernema carpocapsae</name>
    <name type="common">Entomopathogenic nematode</name>
    <dbReference type="NCBI Taxonomy" id="34508"/>
    <lineage>
        <taxon>Eukaryota</taxon>
        <taxon>Metazoa</taxon>
        <taxon>Ecdysozoa</taxon>
        <taxon>Nematoda</taxon>
        <taxon>Chromadorea</taxon>
        <taxon>Rhabditida</taxon>
        <taxon>Tylenchina</taxon>
        <taxon>Panagrolaimomorpha</taxon>
        <taxon>Strongyloidoidea</taxon>
        <taxon>Steinernematidae</taxon>
        <taxon>Steinernema</taxon>
    </lineage>
</organism>
<keyword evidence="1" id="KW-1133">Transmembrane helix</keyword>
<keyword evidence="4" id="KW-1185">Reference proteome</keyword>
<accession>A0A4U8UNU3</accession>
<feature type="domain" description="Beta-lactamase-related" evidence="2">
    <location>
        <begin position="61"/>
        <end position="434"/>
    </location>
</feature>
<dbReference type="PANTHER" id="PTHR43319">
    <property type="entry name" value="BETA-LACTAMASE-RELATED"/>
    <property type="match status" value="1"/>
</dbReference>
<dbReference type="InterPro" id="IPR001466">
    <property type="entry name" value="Beta-lactam-related"/>
</dbReference>
<dbReference type="Pfam" id="PF00144">
    <property type="entry name" value="Beta-lactamase"/>
    <property type="match status" value="1"/>
</dbReference>
<dbReference type="EMBL" id="AZBU02000001">
    <property type="protein sequence ID" value="TMS33955.1"/>
    <property type="molecule type" value="Genomic_DNA"/>
</dbReference>
<keyword evidence="1" id="KW-0812">Transmembrane</keyword>
<dbReference type="AlphaFoldDB" id="A0A4U8UNU3"/>
<dbReference type="Proteomes" id="UP000298663">
    <property type="component" value="Chromosome X"/>
</dbReference>
<dbReference type="Gene3D" id="3.40.710.10">
    <property type="entry name" value="DD-peptidase/beta-lactamase superfamily"/>
    <property type="match status" value="1"/>
</dbReference>
<dbReference type="EMBL" id="CM016762">
    <property type="protein sequence ID" value="TMS33955.1"/>
    <property type="molecule type" value="Genomic_DNA"/>
</dbReference>
<protein>
    <recommendedName>
        <fullName evidence="2">Beta-lactamase-related domain-containing protein</fullName>
    </recommendedName>
</protein>
<comment type="caution">
    <text evidence="3">The sequence shown here is derived from an EMBL/GenBank/DDBJ whole genome shotgun (WGS) entry which is preliminary data.</text>
</comment>
<feature type="transmembrane region" description="Helical" evidence="1">
    <location>
        <begin position="17"/>
        <end position="35"/>
    </location>
</feature>
<dbReference type="InterPro" id="IPR012338">
    <property type="entry name" value="Beta-lactam/transpept-like"/>
</dbReference>
<proteinExistence type="predicted"/>
<evidence type="ECO:0000256" key="1">
    <source>
        <dbReference type="SAM" id="Phobius"/>
    </source>
</evidence>
<name>A0A4U8UNU3_STECR</name>
<evidence type="ECO:0000313" key="3">
    <source>
        <dbReference type="EMBL" id="TMS33955.1"/>
    </source>
</evidence>
<dbReference type="PANTHER" id="PTHR43319:SF4">
    <property type="entry name" value="BETA-LACTAMASE DOMAIN-CONTAINING PROTEIN 2"/>
    <property type="match status" value="1"/>
</dbReference>
<reference evidence="3 4" key="2">
    <citation type="journal article" date="2019" name="G3 (Bethesda)">
        <title>Hybrid Assembly of the Genome of the Entomopathogenic Nematode Steinernema carpocapsae Identifies the X-Chromosome.</title>
        <authorList>
            <person name="Serra L."/>
            <person name="Macchietto M."/>
            <person name="Macias-Munoz A."/>
            <person name="McGill C.J."/>
            <person name="Rodriguez I.M."/>
            <person name="Rodriguez B."/>
            <person name="Murad R."/>
            <person name="Mortazavi A."/>
        </authorList>
    </citation>
    <scope>NUCLEOTIDE SEQUENCE [LARGE SCALE GENOMIC DNA]</scope>
    <source>
        <strain evidence="3 4">ALL</strain>
    </source>
</reference>
<sequence>MGAMKEQQEANGFQKNFFWYGAALLLIVAVTSGFISKLSPADVHVDGYVDPKFQQVKEAFRQNLISGWERDGAALTVYHKGKLVVDLWGGYADKESDRKWKDDTMSIAFSSSKAVGAVCIAMLVDRGHLSYDDLLIKFWPEFGKFGKENTTVQMIMSHMSGLVVIDTPISFEDAQDHERMSKILEEQTPYWTPGEHLGYHAVTYGWLVDQIVRRADPRRRSIGSFLKEEIADKHGKILIAIIVWNSISVFQWLKPTERVARVTAASLWHRIDEFVTDPSNIDYLHILKDSMTSQYLLKMASNPSWLQSVFKVTMNNPELYSLEQPAALGIGTTRGMAKLFQLLIDGKIVSEQTLNAISKPHVKQLDIVTGVCLERGHGFTYLPMTMNETTYTLVGHAGLGGQNLRYDRENELAFAYLSNGLKGGLGDSARTYVLLKEAIYSSALQS</sequence>
<gene>
    <name evidence="3" type="ORF">L596_001633</name>
</gene>
<evidence type="ECO:0000259" key="2">
    <source>
        <dbReference type="Pfam" id="PF00144"/>
    </source>
</evidence>
<reference evidence="3 4" key="1">
    <citation type="journal article" date="2015" name="Genome Biol.">
        <title>Comparative genomics of Steinernema reveals deeply conserved gene regulatory networks.</title>
        <authorList>
            <person name="Dillman A.R."/>
            <person name="Macchietto M."/>
            <person name="Porter C.F."/>
            <person name="Rogers A."/>
            <person name="Williams B."/>
            <person name="Antoshechkin I."/>
            <person name="Lee M.M."/>
            <person name="Goodwin Z."/>
            <person name="Lu X."/>
            <person name="Lewis E.E."/>
            <person name="Goodrich-Blair H."/>
            <person name="Stock S.P."/>
            <person name="Adams B.J."/>
            <person name="Sternberg P.W."/>
            <person name="Mortazavi A."/>
        </authorList>
    </citation>
    <scope>NUCLEOTIDE SEQUENCE [LARGE SCALE GENOMIC DNA]</scope>
    <source>
        <strain evidence="3 4">ALL</strain>
    </source>
</reference>
<dbReference type="STRING" id="34508.A0A4U8UNU3"/>
<dbReference type="InterPro" id="IPR052907">
    <property type="entry name" value="Beta-lactamase/esterase"/>
</dbReference>
<keyword evidence="1" id="KW-0472">Membrane</keyword>
<dbReference type="SUPFAM" id="SSF56601">
    <property type="entry name" value="beta-lactamase/transpeptidase-like"/>
    <property type="match status" value="1"/>
</dbReference>